<dbReference type="Proteomes" id="UP000198287">
    <property type="component" value="Unassembled WGS sequence"/>
</dbReference>
<keyword evidence="5" id="KW-0472">Membrane</keyword>
<evidence type="ECO:0000259" key="6">
    <source>
        <dbReference type="PROSITE" id="PS50071"/>
    </source>
</evidence>
<evidence type="ECO:0000313" key="8">
    <source>
        <dbReference type="Proteomes" id="UP000198287"/>
    </source>
</evidence>
<dbReference type="SMART" id="SM00389">
    <property type="entry name" value="HOX"/>
    <property type="match status" value="1"/>
</dbReference>
<organism evidence="7 8">
    <name type="scientific">Folsomia candida</name>
    <name type="common">Springtail</name>
    <dbReference type="NCBI Taxonomy" id="158441"/>
    <lineage>
        <taxon>Eukaryota</taxon>
        <taxon>Metazoa</taxon>
        <taxon>Ecdysozoa</taxon>
        <taxon>Arthropoda</taxon>
        <taxon>Hexapoda</taxon>
        <taxon>Collembola</taxon>
        <taxon>Entomobryomorpha</taxon>
        <taxon>Isotomoidea</taxon>
        <taxon>Isotomidae</taxon>
        <taxon>Proisotominae</taxon>
        <taxon>Folsomia</taxon>
    </lineage>
</organism>
<gene>
    <name evidence="7" type="ORF">Fcan01_16349</name>
</gene>
<feature type="region of interest" description="Disordered" evidence="4">
    <location>
        <begin position="149"/>
        <end position="230"/>
    </location>
</feature>
<keyword evidence="2 3" id="KW-0371">Homeobox</keyword>
<feature type="compositionally biased region" description="Polar residues" evidence="4">
    <location>
        <begin position="167"/>
        <end position="183"/>
    </location>
</feature>
<dbReference type="EMBL" id="LNIX01000011">
    <property type="protein sequence ID" value="OXA48707.1"/>
    <property type="molecule type" value="Genomic_DNA"/>
</dbReference>
<feature type="compositionally biased region" description="Polar residues" evidence="4">
    <location>
        <begin position="290"/>
        <end position="301"/>
    </location>
</feature>
<dbReference type="InterPro" id="IPR001356">
    <property type="entry name" value="HD"/>
</dbReference>
<feature type="compositionally biased region" description="Polar residues" evidence="4">
    <location>
        <begin position="478"/>
        <end position="493"/>
    </location>
</feature>
<sequence>MEPDKPKGKVGLLSGPYFNGLLLIISLSNVIAYLRVYTSHTIDSTWSPAELATYEFVTLCAYQLWMILNVILFLAFYAYYACLERIKNEYFEKRNERNETNGRNEEGFTESQICELETRFGEQKGLTDPEIDYLAKRIGRISAAHVTKSLQNHPRKFEEVKRDAESQKVQQPQTDGGDNTIKNSTSSSSSAQTSTLKAEPKIRKRPKIRKGRIHQGIKNAKNHEVPSPDKCEKLEKYFQSNSHPTMNDFDDIAKQLRVTPSQVVKRFFKRRSQEIKATTASKLDVGPQKITESSETLTTQGGHMKTPINPETSPPQTNKTDEATMVDPLRVQISPTNATEMRILSGYMEEKDELEELGLTNEEVSAWFENRRQLPRVFDKQGPKDPKEDVVKRRSREKKSTPVTRPWSLLELILAKRLEILKKQTTRKHNLPDASNPRKSNKEQLAIKNGSRVQKTRNEDLPNASLATRRSNPVLELAQSSQTQPDTSNPQKCNNEELAIERIETMTESRVRKTLNENPSSANLSTRGSNPALATTQSSQTQPVTTGQEQEQQENCNVAEEDLRENLTDGGSDESWCLVNSGGAGIK</sequence>
<keyword evidence="2 3" id="KW-0238">DNA-binding</keyword>
<keyword evidence="8" id="KW-1185">Reference proteome</keyword>
<dbReference type="Pfam" id="PF00046">
    <property type="entry name" value="Homeodomain"/>
    <property type="match status" value="1"/>
</dbReference>
<evidence type="ECO:0000256" key="4">
    <source>
        <dbReference type="SAM" id="MobiDB-lite"/>
    </source>
</evidence>
<feature type="region of interest" description="Disordered" evidence="4">
    <location>
        <begin position="425"/>
        <end position="494"/>
    </location>
</feature>
<evidence type="ECO:0000256" key="1">
    <source>
        <dbReference type="ARBA" id="ARBA00004123"/>
    </source>
</evidence>
<feature type="compositionally biased region" description="Low complexity" evidence="4">
    <location>
        <begin position="535"/>
        <end position="548"/>
    </location>
</feature>
<accession>A0A226DVI4</accession>
<comment type="subcellular location">
    <subcellularLocation>
        <location evidence="1 2 3">Nucleus</location>
    </subcellularLocation>
</comment>
<reference evidence="7 8" key="1">
    <citation type="submission" date="2015-12" db="EMBL/GenBank/DDBJ databases">
        <title>The genome of Folsomia candida.</title>
        <authorList>
            <person name="Faddeeva A."/>
            <person name="Derks M.F."/>
            <person name="Anvar Y."/>
            <person name="Smit S."/>
            <person name="Van Straalen N."/>
            <person name="Roelofs D."/>
        </authorList>
    </citation>
    <scope>NUCLEOTIDE SEQUENCE [LARGE SCALE GENOMIC DNA]</scope>
    <source>
        <strain evidence="7 8">VU population</strain>
        <tissue evidence="7">Whole body</tissue>
    </source>
</reference>
<evidence type="ECO:0000256" key="5">
    <source>
        <dbReference type="SAM" id="Phobius"/>
    </source>
</evidence>
<feature type="compositionally biased region" description="Polar residues" evidence="4">
    <location>
        <begin position="516"/>
        <end position="534"/>
    </location>
</feature>
<dbReference type="InterPro" id="IPR009057">
    <property type="entry name" value="Homeodomain-like_sf"/>
</dbReference>
<dbReference type="Gene3D" id="1.10.10.60">
    <property type="entry name" value="Homeodomain-like"/>
    <property type="match status" value="1"/>
</dbReference>
<name>A0A226DVI4_FOLCA</name>
<keyword evidence="5" id="KW-0812">Transmembrane</keyword>
<dbReference type="PROSITE" id="PS50071">
    <property type="entry name" value="HOMEOBOX_2"/>
    <property type="match status" value="1"/>
</dbReference>
<feature type="compositionally biased region" description="Polar residues" evidence="4">
    <location>
        <begin position="309"/>
        <end position="318"/>
    </location>
</feature>
<dbReference type="CDD" id="cd00086">
    <property type="entry name" value="homeodomain"/>
    <property type="match status" value="1"/>
</dbReference>
<feature type="compositionally biased region" description="Basic and acidic residues" evidence="4">
    <location>
        <begin position="155"/>
        <end position="166"/>
    </location>
</feature>
<keyword evidence="2 3" id="KW-0539">Nucleus</keyword>
<feature type="region of interest" description="Disordered" evidence="4">
    <location>
        <begin position="514"/>
        <end position="587"/>
    </location>
</feature>
<feature type="transmembrane region" description="Helical" evidence="5">
    <location>
        <begin position="56"/>
        <end position="80"/>
    </location>
</feature>
<feature type="compositionally biased region" description="Basic residues" evidence="4">
    <location>
        <begin position="202"/>
        <end position="215"/>
    </location>
</feature>
<feature type="DNA-binding region" description="Homeobox" evidence="2">
    <location>
        <begin position="219"/>
        <end position="278"/>
    </location>
</feature>
<proteinExistence type="predicted"/>
<dbReference type="GO" id="GO:0003677">
    <property type="term" value="F:DNA binding"/>
    <property type="evidence" value="ECO:0007669"/>
    <property type="project" value="UniProtKB-UniRule"/>
</dbReference>
<evidence type="ECO:0000256" key="2">
    <source>
        <dbReference type="PROSITE-ProRule" id="PRU00108"/>
    </source>
</evidence>
<dbReference type="AlphaFoldDB" id="A0A226DVI4"/>
<feature type="compositionally biased region" description="Basic and acidic residues" evidence="4">
    <location>
        <begin position="221"/>
        <end position="230"/>
    </location>
</feature>
<evidence type="ECO:0000256" key="3">
    <source>
        <dbReference type="RuleBase" id="RU000682"/>
    </source>
</evidence>
<dbReference type="SUPFAM" id="SSF46689">
    <property type="entry name" value="Homeodomain-like"/>
    <property type="match status" value="1"/>
</dbReference>
<feature type="compositionally biased region" description="Basic and acidic residues" evidence="4">
    <location>
        <begin position="377"/>
        <end position="392"/>
    </location>
</feature>
<keyword evidence="5" id="KW-1133">Transmembrane helix</keyword>
<protein>
    <submittedName>
        <fullName evidence="7">Homeobox protein Nkx-2.4</fullName>
    </submittedName>
</protein>
<evidence type="ECO:0000313" key="7">
    <source>
        <dbReference type="EMBL" id="OXA48707.1"/>
    </source>
</evidence>
<dbReference type="GO" id="GO:0005634">
    <property type="term" value="C:nucleus"/>
    <property type="evidence" value="ECO:0007669"/>
    <property type="project" value="UniProtKB-SubCell"/>
</dbReference>
<feature type="region of interest" description="Disordered" evidence="4">
    <location>
        <begin position="285"/>
        <end position="321"/>
    </location>
</feature>
<feature type="transmembrane region" description="Helical" evidence="5">
    <location>
        <begin position="12"/>
        <end position="36"/>
    </location>
</feature>
<comment type="caution">
    <text evidence="7">The sequence shown here is derived from an EMBL/GenBank/DDBJ whole genome shotgun (WGS) entry which is preliminary data.</text>
</comment>
<feature type="domain" description="Homeobox" evidence="6">
    <location>
        <begin position="217"/>
        <end position="277"/>
    </location>
</feature>
<feature type="region of interest" description="Disordered" evidence="4">
    <location>
        <begin position="377"/>
        <end position="403"/>
    </location>
</feature>
<feature type="compositionally biased region" description="Low complexity" evidence="4">
    <location>
        <begin position="184"/>
        <end position="195"/>
    </location>
</feature>